<dbReference type="SUPFAM" id="SSF51905">
    <property type="entry name" value="FAD/NAD(P)-binding domain"/>
    <property type="match status" value="1"/>
</dbReference>
<keyword evidence="3" id="KW-0560">Oxidoreductase</keyword>
<proteinExistence type="predicted"/>
<evidence type="ECO:0008006" key="8">
    <source>
        <dbReference type="Google" id="ProtNLM"/>
    </source>
</evidence>
<evidence type="ECO:0000256" key="5">
    <source>
        <dbReference type="SAM" id="MobiDB-lite"/>
    </source>
</evidence>
<evidence type="ECO:0000256" key="3">
    <source>
        <dbReference type="ARBA" id="ARBA00023002"/>
    </source>
</evidence>
<evidence type="ECO:0000313" key="6">
    <source>
        <dbReference type="EMBL" id="GHO58368.1"/>
    </source>
</evidence>
<dbReference type="PANTHER" id="PTHR47178:SF5">
    <property type="entry name" value="FAD-BINDING DOMAIN-CONTAINING PROTEIN"/>
    <property type="match status" value="1"/>
</dbReference>
<dbReference type="Gene3D" id="3.50.50.60">
    <property type="entry name" value="FAD/NAD(P)-binding domain"/>
    <property type="match status" value="1"/>
</dbReference>
<keyword evidence="7" id="KW-1185">Reference proteome</keyword>
<accession>A0ABQ3V0D4</accession>
<dbReference type="InterPro" id="IPR036188">
    <property type="entry name" value="FAD/NAD-bd_sf"/>
</dbReference>
<keyword evidence="1" id="KW-0285">Flavoprotein</keyword>
<dbReference type="EMBL" id="BNJG01000003">
    <property type="protein sequence ID" value="GHO58368.1"/>
    <property type="molecule type" value="Genomic_DNA"/>
</dbReference>
<keyword evidence="2" id="KW-0274">FAD</keyword>
<evidence type="ECO:0000256" key="4">
    <source>
        <dbReference type="ARBA" id="ARBA00023033"/>
    </source>
</evidence>
<evidence type="ECO:0000256" key="1">
    <source>
        <dbReference type="ARBA" id="ARBA00022630"/>
    </source>
</evidence>
<gene>
    <name evidence="6" type="ORF">KSB_68430</name>
</gene>
<organism evidence="6 7">
    <name type="scientific">Ktedonobacter robiniae</name>
    <dbReference type="NCBI Taxonomy" id="2778365"/>
    <lineage>
        <taxon>Bacteria</taxon>
        <taxon>Bacillati</taxon>
        <taxon>Chloroflexota</taxon>
        <taxon>Ktedonobacteria</taxon>
        <taxon>Ktedonobacterales</taxon>
        <taxon>Ktedonobacteraceae</taxon>
        <taxon>Ktedonobacter</taxon>
    </lineage>
</organism>
<feature type="region of interest" description="Disordered" evidence="5">
    <location>
        <begin position="190"/>
        <end position="215"/>
    </location>
</feature>
<reference evidence="6 7" key="1">
    <citation type="journal article" date="2021" name="Int. J. Syst. Evol. Microbiol.">
        <title>Reticulibacter mediterranei gen. nov., sp. nov., within the new family Reticulibacteraceae fam. nov., and Ktedonospora formicarum gen. nov., sp. nov., Ktedonobacter robiniae sp. nov., Dictyobacter formicarum sp. nov. and Dictyobacter arantiisoli sp. nov., belonging to the class Ktedonobacteria.</title>
        <authorList>
            <person name="Yabe S."/>
            <person name="Zheng Y."/>
            <person name="Wang C.M."/>
            <person name="Sakai Y."/>
            <person name="Abe K."/>
            <person name="Yokota A."/>
            <person name="Donadio S."/>
            <person name="Cavaletti L."/>
            <person name="Monciardini P."/>
        </authorList>
    </citation>
    <scope>NUCLEOTIDE SEQUENCE [LARGE SCALE GENOMIC DNA]</scope>
    <source>
        <strain evidence="6 7">SOSP1-30</strain>
    </source>
</reference>
<protein>
    <recommendedName>
        <fullName evidence="8">FAD-binding domain-containing protein</fullName>
    </recommendedName>
</protein>
<dbReference type="Proteomes" id="UP000654345">
    <property type="component" value="Unassembled WGS sequence"/>
</dbReference>
<dbReference type="Pfam" id="PF13450">
    <property type="entry name" value="NAD_binding_8"/>
    <property type="match status" value="1"/>
</dbReference>
<dbReference type="PRINTS" id="PR00420">
    <property type="entry name" value="RNGMNOXGNASE"/>
</dbReference>
<dbReference type="PANTHER" id="PTHR47178">
    <property type="entry name" value="MONOOXYGENASE, FAD-BINDING"/>
    <property type="match status" value="1"/>
</dbReference>
<name>A0ABQ3V0D4_9CHLR</name>
<evidence type="ECO:0000256" key="2">
    <source>
        <dbReference type="ARBA" id="ARBA00022827"/>
    </source>
</evidence>
<evidence type="ECO:0000313" key="7">
    <source>
        <dbReference type="Proteomes" id="UP000654345"/>
    </source>
</evidence>
<sequence length="215" mass="23444">MRGNRLKTVLSPFHVLIVGGGIGGLCLAQGLKKSGISVAVYERDASAQFRHQGYRISIKEEGSQALRDCLPEPLFKLCVATAIKAATRLVVMDQQLQVKFARPLSHPAVPDETGFGVNRLTLREILLAGLEGIVHFGKTCERFEQVSNGQVRVCFTDGTTATGDLLVEADGTNSVIRQLIAPEVGIDDKLEAEEDPHDHFRTRKSQRSSTSGKTF</sequence>
<comment type="caution">
    <text evidence="6">The sequence shown here is derived from an EMBL/GenBank/DDBJ whole genome shotgun (WGS) entry which is preliminary data.</text>
</comment>
<keyword evidence="4" id="KW-0503">Monooxygenase</keyword>